<keyword evidence="6 7" id="KW-0408">Iron</keyword>
<keyword evidence="4 7" id="KW-0479">Metal-binding</keyword>
<evidence type="ECO:0000256" key="1">
    <source>
        <dbReference type="ARBA" id="ARBA00004167"/>
    </source>
</evidence>
<dbReference type="AlphaFoldDB" id="A0AA88DQ34"/>
<dbReference type="PANTHER" id="PTHR24286:SF88">
    <property type="entry name" value="BETA-AMYRIN 28-OXIDASE-LIKE"/>
    <property type="match status" value="1"/>
</dbReference>
<keyword evidence="8" id="KW-0503">Monooxygenase</keyword>
<organism evidence="10 11">
    <name type="scientific">Ficus carica</name>
    <name type="common">Common fig</name>
    <dbReference type="NCBI Taxonomy" id="3494"/>
    <lineage>
        <taxon>Eukaryota</taxon>
        <taxon>Viridiplantae</taxon>
        <taxon>Streptophyta</taxon>
        <taxon>Embryophyta</taxon>
        <taxon>Tracheophyta</taxon>
        <taxon>Spermatophyta</taxon>
        <taxon>Magnoliopsida</taxon>
        <taxon>eudicotyledons</taxon>
        <taxon>Gunneridae</taxon>
        <taxon>Pentapetalae</taxon>
        <taxon>rosids</taxon>
        <taxon>fabids</taxon>
        <taxon>Rosales</taxon>
        <taxon>Moraceae</taxon>
        <taxon>Ficeae</taxon>
        <taxon>Ficus</taxon>
    </lineage>
</organism>
<evidence type="ECO:0000256" key="4">
    <source>
        <dbReference type="ARBA" id="ARBA00022723"/>
    </source>
</evidence>
<comment type="caution">
    <text evidence="10">The sequence shown here is derived from an EMBL/GenBank/DDBJ whole genome shotgun (WGS) entry which is preliminary data.</text>
</comment>
<dbReference type="InterPro" id="IPR017972">
    <property type="entry name" value="Cyt_P450_CS"/>
</dbReference>
<evidence type="ECO:0000313" key="11">
    <source>
        <dbReference type="Proteomes" id="UP001187192"/>
    </source>
</evidence>
<keyword evidence="11" id="KW-1185">Reference proteome</keyword>
<proteinExistence type="inferred from homology"/>
<comment type="subcellular location">
    <subcellularLocation>
        <location evidence="1">Membrane</location>
        <topology evidence="1">Single-pass membrane protein</topology>
    </subcellularLocation>
</comment>
<gene>
    <name evidence="10" type="ORF">TIFTF001_027923</name>
</gene>
<keyword evidence="3 9" id="KW-0812">Transmembrane</keyword>
<keyword evidence="9" id="KW-0472">Membrane</keyword>
<dbReference type="PROSITE" id="PS00086">
    <property type="entry name" value="CYTOCHROME_P450"/>
    <property type="match status" value="1"/>
</dbReference>
<dbReference type="GO" id="GO:0016705">
    <property type="term" value="F:oxidoreductase activity, acting on paired donors, with incorporation or reduction of molecular oxygen"/>
    <property type="evidence" value="ECO:0007669"/>
    <property type="project" value="InterPro"/>
</dbReference>
<dbReference type="Gene3D" id="1.10.630.10">
    <property type="entry name" value="Cytochrome P450"/>
    <property type="match status" value="1"/>
</dbReference>
<dbReference type="InterPro" id="IPR001128">
    <property type="entry name" value="Cyt_P450"/>
</dbReference>
<protein>
    <recommendedName>
        <fullName evidence="12">Cytochrome P450</fullName>
    </recommendedName>
</protein>
<dbReference type="GO" id="GO:0016125">
    <property type="term" value="P:sterol metabolic process"/>
    <property type="evidence" value="ECO:0007669"/>
    <property type="project" value="TreeGrafter"/>
</dbReference>
<dbReference type="SUPFAM" id="SSF48264">
    <property type="entry name" value="Cytochrome P450"/>
    <property type="match status" value="1"/>
</dbReference>
<evidence type="ECO:0000256" key="7">
    <source>
        <dbReference type="PIRSR" id="PIRSR602401-1"/>
    </source>
</evidence>
<sequence>MDYFLYYPYTLLLLIFLASSYFLFKRRISTKNLRNLPPGSFGWPVIGETLEFLSESPENFILQRLKKHKTQVFKTNILGENTVFFSGQDANKFITTNEQKLVRVWFPHSQQQLFGVGKNNSSQNNNIQQKSPPGIARLYGFFKPETKFVENFDSLMKQRLSKYCEFKENEVIRAYQLIKSFALTLSCNYLLGMEPERAAKLAGKFDNVVNGIQSIHWDFPGTVFHRAKKAAAEVRREIELLIKEKTEVAAAEDLLSIFVAGDQSGKVKLPSTVANLVMGIMAASYGSLVTTMTFMVKFVGQRPDVYEKICSEQLEILAMKGSDALNWDHINRMKYTWAVACETMRMVPPFLGTFREALSDFNFAGFTIPMGWKIFWAVSMTNMNPECFAEPEKFDPSRFLETEHFPHTFLPFGGGPRMCPGKDYARLAILVFMHNLVTNFKWDVLFPDEKILGGLVMPAPVKGLPVRLCPVSNDK</sequence>
<feature type="transmembrane region" description="Helical" evidence="9">
    <location>
        <begin position="273"/>
        <end position="296"/>
    </location>
</feature>
<dbReference type="GO" id="GO:0016020">
    <property type="term" value="C:membrane"/>
    <property type="evidence" value="ECO:0007669"/>
    <property type="project" value="UniProtKB-SubCell"/>
</dbReference>
<keyword evidence="7 8" id="KW-0349">Heme</keyword>
<dbReference type="EMBL" id="BTGU01000081">
    <property type="protein sequence ID" value="GMN58829.1"/>
    <property type="molecule type" value="Genomic_DNA"/>
</dbReference>
<accession>A0AA88DQ34</accession>
<dbReference type="PRINTS" id="PR00463">
    <property type="entry name" value="EP450I"/>
</dbReference>
<evidence type="ECO:0000256" key="8">
    <source>
        <dbReference type="RuleBase" id="RU000461"/>
    </source>
</evidence>
<dbReference type="GO" id="GO:0005506">
    <property type="term" value="F:iron ion binding"/>
    <property type="evidence" value="ECO:0007669"/>
    <property type="project" value="InterPro"/>
</dbReference>
<dbReference type="PANTHER" id="PTHR24286">
    <property type="entry name" value="CYTOCHROME P450 26"/>
    <property type="match status" value="1"/>
</dbReference>
<evidence type="ECO:0000256" key="2">
    <source>
        <dbReference type="ARBA" id="ARBA00010617"/>
    </source>
</evidence>
<keyword evidence="8" id="KW-0560">Oxidoreductase</keyword>
<comment type="similarity">
    <text evidence="2 8">Belongs to the cytochrome P450 family.</text>
</comment>
<evidence type="ECO:0000256" key="3">
    <source>
        <dbReference type="ARBA" id="ARBA00022692"/>
    </source>
</evidence>
<dbReference type="InterPro" id="IPR036396">
    <property type="entry name" value="Cyt_P450_sf"/>
</dbReference>
<evidence type="ECO:0000256" key="5">
    <source>
        <dbReference type="ARBA" id="ARBA00022989"/>
    </source>
</evidence>
<evidence type="ECO:0000313" key="10">
    <source>
        <dbReference type="EMBL" id="GMN58829.1"/>
    </source>
</evidence>
<feature type="transmembrane region" description="Helical" evidence="9">
    <location>
        <begin position="6"/>
        <end position="24"/>
    </location>
</feature>
<evidence type="ECO:0008006" key="12">
    <source>
        <dbReference type="Google" id="ProtNLM"/>
    </source>
</evidence>
<feature type="binding site" description="axial binding residue" evidence="7">
    <location>
        <position position="419"/>
    </location>
    <ligand>
        <name>heme</name>
        <dbReference type="ChEBI" id="CHEBI:30413"/>
    </ligand>
    <ligandPart>
        <name>Fe</name>
        <dbReference type="ChEBI" id="CHEBI:18248"/>
    </ligandPart>
</feature>
<dbReference type="GO" id="GO:0004497">
    <property type="term" value="F:monooxygenase activity"/>
    <property type="evidence" value="ECO:0007669"/>
    <property type="project" value="UniProtKB-KW"/>
</dbReference>
<dbReference type="Proteomes" id="UP001187192">
    <property type="component" value="Unassembled WGS sequence"/>
</dbReference>
<keyword evidence="5 9" id="KW-1133">Transmembrane helix</keyword>
<comment type="cofactor">
    <cofactor evidence="7">
        <name>heme</name>
        <dbReference type="ChEBI" id="CHEBI:30413"/>
    </cofactor>
</comment>
<name>A0AA88DQ34_FICCA</name>
<evidence type="ECO:0000256" key="6">
    <source>
        <dbReference type="ARBA" id="ARBA00023004"/>
    </source>
</evidence>
<dbReference type="Pfam" id="PF00067">
    <property type="entry name" value="p450"/>
    <property type="match status" value="1"/>
</dbReference>
<dbReference type="PRINTS" id="PR00385">
    <property type="entry name" value="P450"/>
</dbReference>
<evidence type="ECO:0000256" key="9">
    <source>
        <dbReference type="SAM" id="Phobius"/>
    </source>
</evidence>
<dbReference type="GO" id="GO:0020037">
    <property type="term" value="F:heme binding"/>
    <property type="evidence" value="ECO:0007669"/>
    <property type="project" value="InterPro"/>
</dbReference>
<reference evidence="10" key="1">
    <citation type="submission" date="2023-07" db="EMBL/GenBank/DDBJ databases">
        <title>draft genome sequence of fig (Ficus carica).</title>
        <authorList>
            <person name="Takahashi T."/>
            <person name="Nishimura K."/>
        </authorList>
    </citation>
    <scope>NUCLEOTIDE SEQUENCE</scope>
</reference>
<dbReference type="InterPro" id="IPR002401">
    <property type="entry name" value="Cyt_P450_E_grp-I"/>
</dbReference>